<dbReference type="RefSeq" id="WP_149296613.1">
    <property type="nucleotide sequence ID" value="NZ_VTWH01000001.1"/>
</dbReference>
<organism evidence="2 3">
    <name type="scientific">Aureimonas fodinaquatilis</name>
    <dbReference type="NCBI Taxonomy" id="2565783"/>
    <lineage>
        <taxon>Bacteria</taxon>
        <taxon>Pseudomonadati</taxon>
        <taxon>Pseudomonadota</taxon>
        <taxon>Alphaproteobacteria</taxon>
        <taxon>Hyphomicrobiales</taxon>
        <taxon>Aurantimonadaceae</taxon>
        <taxon>Aureimonas</taxon>
    </lineage>
</organism>
<comment type="caution">
    <text evidence="2">The sequence shown here is derived from an EMBL/GenBank/DDBJ whole genome shotgun (WGS) entry which is preliminary data.</text>
</comment>
<feature type="domain" description="Methyltransferase type 11" evidence="1">
    <location>
        <begin position="49"/>
        <end position="139"/>
    </location>
</feature>
<protein>
    <submittedName>
        <fullName evidence="2">Class I SAM-dependent methyltransferase</fullName>
    </submittedName>
</protein>
<dbReference type="EMBL" id="VTWH01000001">
    <property type="protein sequence ID" value="KAA0971679.1"/>
    <property type="molecule type" value="Genomic_DNA"/>
</dbReference>
<dbReference type="Pfam" id="PF08241">
    <property type="entry name" value="Methyltransf_11"/>
    <property type="match status" value="1"/>
</dbReference>
<dbReference type="SUPFAM" id="SSF53335">
    <property type="entry name" value="S-adenosyl-L-methionine-dependent methyltransferases"/>
    <property type="match status" value="1"/>
</dbReference>
<dbReference type="GO" id="GO:0032259">
    <property type="term" value="P:methylation"/>
    <property type="evidence" value="ECO:0007669"/>
    <property type="project" value="UniProtKB-KW"/>
</dbReference>
<keyword evidence="3" id="KW-1185">Reference proteome</keyword>
<keyword evidence="2" id="KW-0808">Transferase</keyword>
<dbReference type="InterPro" id="IPR013216">
    <property type="entry name" value="Methyltransf_11"/>
</dbReference>
<dbReference type="CDD" id="cd02440">
    <property type="entry name" value="AdoMet_MTases"/>
    <property type="match status" value="1"/>
</dbReference>
<keyword evidence="2" id="KW-0489">Methyltransferase</keyword>
<reference evidence="2 3" key="1">
    <citation type="submission" date="2019-08" db="EMBL/GenBank/DDBJ databases">
        <title>Aureimonas fodiniaquatilis sp. nov., isolated from a coal mine wastewater.</title>
        <authorList>
            <person name="Kim W."/>
        </authorList>
    </citation>
    <scope>NUCLEOTIDE SEQUENCE [LARGE SCALE GENOMIC DNA]</scope>
    <source>
        <strain evidence="2 3">CAU 1482</strain>
    </source>
</reference>
<dbReference type="GO" id="GO:0008757">
    <property type="term" value="F:S-adenosylmethionine-dependent methyltransferase activity"/>
    <property type="evidence" value="ECO:0007669"/>
    <property type="project" value="InterPro"/>
</dbReference>
<sequence>MAKAHETNVESQFGPQAQAYVASSVHSSGEDLEALRHMAAQVRPSRAIDLGTGGGHVAYLLADHAANVTAVDLSAEMLAAVAQTAAKRGLGNIETVQAAAEALPFAPGHFDMLACRYSAHHWADFAGGLRQARRVLATDAPAVFIDVVAPGAALLDTHLQAVELLRDTSHVRDYTLAQWLSALGQAGFAAQSSRIFRVRMDFPVWIERMRTPPGLVDAIRALQNAAPKPVREHFAIEPDGSFLLDVALIEARAL</sequence>
<dbReference type="OrthoDB" id="9787738at2"/>
<dbReference type="InterPro" id="IPR029063">
    <property type="entry name" value="SAM-dependent_MTases_sf"/>
</dbReference>
<dbReference type="AlphaFoldDB" id="A0A5B0E2M5"/>
<gene>
    <name evidence="2" type="ORF">FPY71_00655</name>
</gene>
<dbReference type="PANTHER" id="PTHR43591">
    <property type="entry name" value="METHYLTRANSFERASE"/>
    <property type="match status" value="1"/>
</dbReference>
<evidence type="ECO:0000313" key="2">
    <source>
        <dbReference type="EMBL" id="KAA0971679.1"/>
    </source>
</evidence>
<name>A0A5B0E2M5_9HYPH</name>
<dbReference type="Proteomes" id="UP000324738">
    <property type="component" value="Unassembled WGS sequence"/>
</dbReference>
<evidence type="ECO:0000313" key="3">
    <source>
        <dbReference type="Proteomes" id="UP000324738"/>
    </source>
</evidence>
<evidence type="ECO:0000259" key="1">
    <source>
        <dbReference type="Pfam" id="PF08241"/>
    </source>
</evidence>
<accession>A0A5B0E2M5</accession>
<dbReference type="Gene3D" id="3.40.50.150">
    <property type="entry name" value="Vaccinia Virus protein VP39"/>
    <property type="match status" value="1"/>
</dbReference>
<proteinExistence type="predicted"/>